<evidence type="ECO:0000313" key="3">
    <source>
        <dbReference type="EMBL" id="QQL44826.1"/>
    </source>
</evidence>
<protein>
    <submittedName>
        <fullName evidence="3">Sulfatase-like hydrolase/transferase</fullName>
    </submittedName>
</protein>
<dbReference type="Pfam" id="PF17963">
    <property type="entry name" value="Big_9"/>
    <property type="match status" value="1"/>
</dbReference>
<dbReference type="Pfam" id="PF00884">
    <property type="entry name" value="Sulfatase"/>
    <property type="match status" value="1"/>
</dbReference>
<organism evidence="3 4">
    <name type="scientific">Sulfuriroseicoccus oceanibius</name>
    <dbReference type="NCBI Taxonomy" id="2707525"/>
    <lineage>
        <taxon>Bacteria</taxon>
        <taxon>Pseudomonadati</taxon>
        <taxon>Verrucomicrobiota</taxon>
        <taxon>Verrucomicrobiia</taxon>
        <taxon>Verrucomicrobiales</taxon>
        <taxon>Verrucomicrobiaceae</taxon>
        <taxon>Sulfuriroseicoccus</taxon>
    </lineage>
</organism>
<dbReference type="InterPro" id="IPR013320">
    <property type="entry name" value="ConA-like_dom_sf"/>
</dbReference>
<dbReference type="SMART" id="SM00758">
    <property type="entry name" value="PA14"/>
    <property type="match status" value="1"/>
</dbReference>
<dbReference type="InterPro" id="IPR001791">
    <property type="entry name" value="Laminin_G"/>
</dbReference>
<dbReference type="SUPFAM" id="SSF53649">
    <property type="entry name" value="Alkaline phosphatase-like"/>
    <property type="match status" value="1"/>
</dbReference>
<evidence type="ECO:0000256" key="2">
    <source>
        <dbReference type="ARBA" id="ARBA00023157"/>
    </source>
</evidence>
<dbReference type="RefSeq" id="WP_164365234.1">
    <property type="nucleotide sequence ID" value="NZ_CP066776.1"/>
</dbReference>
<dbReference type="SMART" id="SM00560">
    <property type="entry name" value="LamGL"/>
    <property type="match status" value="1"/>
</dbReference>
<dbReference type="EMBL" id="CP066776">
    <property type="protein sequence ID" value="QQL44826.1"/>
    <property type="molecule type" value="Genomic_DNA"/>
</dbReference>
<dbReference type="Pfam" id="PF07691">
    <property type="entry name" value="PA14"/>
    <property type="match status" value="1"/>
</dbReference>
<accession>A0A6B3LCR5</accession>
<dbReference type="CDD" id="cd00110">
    <property type="entry name" value="LamG"/>
    <property type="match status" value="1"/>
</dbReference>
<dbReference type="InterPro" id="IPR011658">
    <property type="entry name" value="PA14_dom"/>
</dbReference>
<keyword evidence="4" id="KW-1185">Reference proteome</keyword>
<dbReference type="GO" id="GO:0016787">
    <property type="term" value="F:hydrolase activity"/>
    <property type="evidence" value="ECO:0007669"/>
    <property type="project" value="UniProtKB-KW"/>
</dbReference>
<keyword evidence="3" id="KW-0808">Transferase</keyword>
<dbReference type="Pfam" id="PF13385">
    <property type="entry name" value="Laminin_G_3"/>
    <property type="match status" value="1"/>
</dbReference>
<dbReference type="Gene3D" id="2.60.120.1560">
    <property type="match status" value="1"/>
</dbReference>
<proteinExistence type="predicted"/>
<dbReference type="SUPFAM" id="SSF56988">
    <property type="entry name" value="Anthrax protective antigen"/>
    <property type="match status" value="1"/>
</dbReference>
<keyword evidence="1" id="KW-0732">Signal</keyword>
<dbReference type="PANTHER" id="PTHR43751">
    <property type="entry name" value="SULFATASE"/>
    <property type="match status" value="1"/>
</dbReference>
<dbReference type="Gene3D" id="3.40.720.10">
    <property type="entry name" value="Alkaline Phosphatase, subunit A"/>
    <property type="match status" value="1"/>
</dbReference>
<keyword evidence="2" id="KW-1015">Disulfide bond</keyword>
<dbReference type="KEGG" id="soa:G3M56_013250"/>
<dbReference type="PROSITE" id="PS51820">
    <property type="entry name" value="PA14"/>
    <property type="match status" value="1"/>
</dbReference>
<dbReference type="Proteomes" id="UP000475117">
    <property type="component" value="Chromosome"/>
</dbReference>
<dbReference type="InterPro" id="IPR006558">
    <property type="entry name" value="LamG-like"/>
</dbReference>
<evidence type="ECO:0000313" key="4">
    <source>
        <dbReference type="Proteomes" id="UP000475117"/>
    </source>
</evidence>
<sequence length="1136" mass="122054">MKRLFTALSLAAGLLAAALPASASAATQPNVIVILTDDLGYGDVYNLHQHVRDNGAGGGIAGDGIINGSEEPFIYTPEIDRMAAEGAKLTRHYTSAPVCAPARGSLLQGRDQGHANIRNNSFDKVISDNHTLGTVMQQAGYYTAVVGKWGVGGTTNLGAGRPNERGFDYFYGYMEHLDGHEHYPGNSGKVIENTTRITSGLANAYTTDLFTAKAKSLIIDRATNHSTTPFFIYLAYDAPHAQLQVPTQAYPSGKGTSGGLSWPLNTNSGTNDSWIHPDYRSLGTSAARHATMVRRLDTCLGDLLQTLRDLGIDDNTLVVFTSDNGTHDEPGAGPLGVAHNPRNFDSYGELEGIKRDHWEGGIRMPTFAWWPGKIGDNNAATPGLNSTRPSAFWDWMPTLCDAAGAVPPAWTSGVSLLPELTGNGSQLDKGYLYFEYQNGGRTPSYSDFPNHGGSYRGEMQSIFLTDPTDGKRYKGVRYNVTSHTQDFLIYDVDTDPGEGTNLATSKTSLQQAMKDKVLQVRIDGDYTRNYLSGVNTPPAPPASAVSGLDYKAFTGTWDWVPETAYLTPVASGTASGLDLTKRTQDDNCLLEFTGFIQIPTDGTYTFTMTTDSSVSTNASGGMLWIHDAHIIDDDFNHNGSAKSGSMRLKAGLHPVRILYKHTSGSHDINLQYSGPGITTQTIPESSFFRAGTPDPVPSALPDAAESRNGAAVEIDVLANDFDDNAPSPLSIASVGTPAFGTAVISNGKIEYTPFTNHFGTDKFTYSITDGEYTVEGEVTVNVTHLAGDLWIPLNETSGSSVAEVGGVTVGSLSGFANTETSHIPGKVGYALAFDGTDDQIPLTGITLPTGDAPRTVSAWVRVTTTSAPEYQVIFNYGQNNNGERFSFRLDTASQANQRLRLEVQGGFIVGSTRINDGEWHHVAAVVDDFDSNGTTSVSETKLYVDGKLETISSSGSRAINTSGVGTPLIGAASHAPNYNFQGDIDEVRVINRALDITEVASLANPTNQLRDAWRERHFGTTTPDWTTDADNDSSELIEEYGFGSNPHIPDTSNHAPSVQLNPTSGKLEITFNRRKPGTHDLTYSVEVSDNLASWTLPTTEVSVTDHPTLEGFDQVTVASDADLATSARLFIRMNVN</sequence>
<keyword evidence="3" id="KW-0378">Hydrolase</keyword>
<dbReference type="InterPro" id="IPR000917">
    <property type="entry name" value="Sulfatase_N"/>
</dbReference>
<dbReference type="SUPFAM" id="SSF49899">
    <property type="entry name" value="Concanavalin A-like lectins/glucanases"/>
    <property type="match status" value="1"/>
</dbReference>
<dbReference type="Gene3D" id="2.60.120.200">
    <property type="match status" value="1"/>
</dbReference>
<evidence type="ECO:0000256" key="1">
    <source>
        <dbReference type="ARBA" id="ARBA00022729"/>
    </source>
</evidence>
<dbReference type="GO" id="GO:0016740">
    <property type="term" value="F:transferase activity"/>
    <property type="evidence" value="ECO:0007669"/>
    <property type="project" value="UniProtKB-KW"/>
</dbReference>
<dbReference type="InterPro" id="IPR052701">
    <property type="entry name" value="GAG_Ulvan_Degrading_Sulfatases"/>
</dbReference>
<reference evidence="3 4" key="1">
    <citation type="submission" date="2020-12" db="EMBL/GenBank/DDBJ databases">
        <title>Sulforoseuscoccus oceanibium gen. nov., sp. nov., a representative of the phylum Verrucomicrobia with special cytoplasmic membrane, and proposal of Sulforoseuscoccusaceae fam. nov.</title>
        <authorList>
            <person name="Xi F."/>
        </authorList>
    </citation>
    <scope>NUCLEOTIDE SEQUENCE [LARGE SCALE GENOMIC DNA]</scope>
    <source>
        <strain evidence="3 4">T37</strain>
    </source>
</reference>
<dbReference type="PANTHER" id="PTHR43751:SF3">
    <property type="entry name" value="SULFATASE N-TERMINAL DOMAIN-CONTAINING PROTEIN"/>
    <property type="match status" value="1"/>
</dbReference>
<dbReference type="InterPro" id="IPR017850">
    <property type="entry name" value="Alkaline_phosphatase_core_sf"/>
</dbReference>
<dbReference type="Gene3D" id="2.60.40.2810">
    <property type="match status" value="1"/>
</dbReference>
<dbReference type="InterPro" id="IPR037524">
    <property type="entry name" value="PA14/GLEYA"/>
</dbReference>
<dbReference type="AlphaFoldDB" id="A0A6B3LCR5"/>
<gene>
    <name evidence="3" type="ORF">G3M56_013250</name>
</gene>
<name>A0A6B3LCR5_9BACT</name>